<evidence type="ECO:0000313" key="2">
    <source>
        <dbReference type="Proteomes" id="UP001152795"/>
    </source>
</evidence>
<dbReference type="EMBL" id="CACRXK020007562">
    <property type="protein sequence ID" value="CAB4012573.1"/>
    <property type="molecule type" value="Genomic_DNA"/>
</dbReference>
<dbReference type="AlphaFoldDB" id="A0A6S7I730"/>
<organism evidence="1 2">
    <name type="scientific">Paramuricea clavata</name>
    <name type="common">Red gorgonian</name>
    <name type="synonym">Violescent sea-whip</name>
    <dbReference type="NCBI Taxonomy" id="317549"/>
    <lineage>
        <taxon>Eukaryota</taxon>
        <taxon>Metazoa</taxon>
        <taxon>Cnidaria</taxon>
        <taxon>Anthozoa</taxon>
        <taxon>Octocorallia</taxon>
        <taxon>Malacalcyonacea</taxon>
        <taxon>Plexauridae</taxon>
        <taxon>Paramuricea</taxon>
    </lineage>
</organism>
<reference evidence="1" key="1">
    <citation type="submission" date="2020-04" db="EMBL/GenBank/DDBJ databases">
        <authorList>
            <person name="Alioto T."/>
            <person name="Alioto T."/>
            <person name="Gomez Garrido J."/>
        </authorList>
    </citation>
    <scope>NUCLEOTIDE SEQUENCE</scope>
    <source>
        <strain evidence="1">A484AB</strain>
    </source>
</reference>
<dbReference type="OrthoDB" id="2384350at2759"/>
<proteinExistence type="predicted"/>
<name>A0A6S7I730_PARCT</name>
<keyword evidence="2" id="KW-1185">Reference proteome</keyword>
<sequence>MACSTSNSQTLTTALTDAITRVISSTLQGIENNGTVAAQEQRQSNSQSRLPNITGTSTRQFSQVAVHAGTSRQTCSGNAFYLPSVVGGIGRGKRKRSGACQPKPAKIYTKYIVCILPSSGLYEIPIPRGAKRANLAELGLTGKISINAAWKANDVSREISSVFASAFNLEEKEIILFDYLR</sequence>
<gene>
    <name evidence="1" type="ORF">PACLA_8A020810</name>
</gene>
<comment type="caution">
    <text evidence="1">The sequence shown here is derived from an EMBL/GenBank/DDBJ whole genome shotgun (WGS) entry which is preliminary data.</text>
</comment>
<evidence type="ECO:0000313" key="1">
    <source>
        <dbReference type="EMBL" id="CAB4012573.1"/>
    </source>
</evidence>
<dbReference type="Proteomes" id="UP001152795">
    <property type="component" value="Unassembled WGS sequence"/>
</dbReference>
<accession>A0A6S7I730</accession>
<protein>
    <submittedName>
        <fullName evidence="1">Uncharacterized protein</fullName>
    </submittedName>
</protein>